<reference evidence="4 5" key="1">
    <citation type="submission" date="2018-05" db="EMBL/GenBank/DDBJ databases">
        <title>Genomic Encyclopedia of Type Strains, Phase IV (KMG-V): Genome sequencing to study the core and pangenomes of soil and plant-associated prokaryotes.</title>
        <authorList>
            <person name="Whitman W."/>
        </authorList>
    </citation>
    <scope>NUCLEOTIDE SEQUENCE [LARGE SCALE GENOMIC DNA]</scope>
    <source>
        <strain evidence="4 5">SLV-132</strain>
    </source>
</reference>
<accession>A0A316ELW8</accession>
<dbReference type="GeneID" id="98343236"/>
<feature type="compositionally biased region" description="Low complexity" evidence="2">
    <location>
        <begin position="278"/>
        <end position="291"/>
    </location>
</feature>
<sequence>MKNVLLPNPSPSATSTATSAPATRAARGARTVRTAITVAALLVSATQLAGCFPVLAGAMAGGVLLAADRRPTGTQAIDRGLQLEIENTLSSRYSGGQASVSVTVFNRKVLLTGEAANDQIKQQIDQYVRGLPNAREVINELQITSSPGFMTTSNDAYLTSKVKTLLATTDGVPANSIKVTTDKSVVYLMGVVTQAEGDKATDIARNASGVAKVVKAFDYVSDAERARLDQAAAGGNGNLGDTPVGTPAPVQSVPGTAPNAPVTSGAPANTPVPTAGDGTVSTPVGSPVTVPAGRNLP</sequence>
<evidence type="ECO:0000256" key="1">
    <source>
        <dbReference type="ARBA" id="ARBA00022729"/>
    </source>
</evidence>
<dbReference type="RefSeq" id="WP_109585290.1">
    <property type="nucleotide sequence ID" value="NZ_CAJPUX010000006.1"/>
</dbReference>
<feature type="region of interest" description="Disordered" evidence="2">
    <location>
        <begin position="1"/>
        <end position="26"/>
    </location>
</feature>
<dbReference type="AlphaFoldDB" id="A0A316ELW8"/>
<dbReference type="PANTHER" id="PTHR34606:SF4">
    <property type="entry name" value="OUTER MEMBRANE LIPOPROTEIN DOLP"/>
    <property type="match status" value="1"/>
</dbReference>
<dbReference type="InterPro" id="IPR014004">
    <property type="entry name" value="Transpt-assoc_nodulatn_dom_bac"/>
</dbReference>
<name>A0A316ELW8_9BURK</name>
<evidence type="ECO:0000259" key="3">
    <source>
        <dbReference type="PROSITE" id="PS50914"/>
    </source>
</evidence>
<protein>
    <submittedName>
        <fullName evidence="4">Osmotically-inducible protein OsmY</fullName>
    </submittedName>
</protein>
<keyword evidence="1" id="KW-0732">Signal</keyword>
<comment type="caution">
    <text evidence="4">The sequence shown here is derived from an EMBL/GenBank/DDBJ whole genome shotgun (WGS) entry which is preliminary data.</text>
</comment>
<dbReference type="InterPro" id="IPR007055">
    <property type="entry name" value="BON_dom"/>
</dbReference>
<dbReference type="InterPro" id="IPR051686">
    <property type="entry name" value="Lipoprotein_DolP"/>
</dbReference>
<dbReference type="Pfam" id="PF04972">
    <property type="entry name" value="BON"/>
    <property type="match status" value="2"/>
</dbReference>
<proteinExistence type="predicted"/>
<feature type="domain" description="BON" evidence="3">
    <location>
        <begin position="77"/>
        <end position="145"/>
    </location>
</feature>
<dbReference type="PANTHER" id="PTHR34606">
    <property type="entry name" value="BON DOMAIN-CONTAINING PROTEIN"/>
    <property type="match status" value="1"/>
</dbReference>
<organism evidence="4 5">
    <name type="scientific">Cupriavidus plantarum</name>
    <dbReference type="NCBI Taxonomy" id="942865"/>
    <lineage>
        <taxon>Bacteria</taxon>
        <taxon>Pseudomonadati</taxon>
        <taxon>Pseudomonadota</taxon>
        <taxon>Betaproteobacteria</taxon>
        <taxon>Burkholderiales</taxon>
        <taxon>Burkholderiaceae</taxon>
        <taxon>Cupriavidus</taxon>
    </lineage>
</organism>
<gene>
    <name evidence="4" type="ORF">C7419_10866</name>
</gene>
<dbReference type="PROSITE" id="PS50914">
    <property type="entry name" value="BON"/>
    <property type="match status" value="2"/>
</dbReference>
<dbReference type="Gene3D" id="3.40.1520.20">
    <property type="match status" value="1"/>
</dbReference>
<evidence type="ECO:0000256" key="2">
    <source>
        <dbReference type="SAM" id="MobiDB-lite"/>
    </source>
</evidence>
<keyword evidence="5" id="KW-1185">Reference proteome</keyword>
<dbReference type="Proteomes" id="UP000245754">
    <property type="component" value="Unassembled WGS sequence"/>
</dbReference>
<dbReference type="SMART" id="SM00749">
    <property type="entry name" value="BON"/>
    <property type="match status" value="2"/>
</dbReference>
<feature type="domain" description="BON" evidence="3">
    <location>
        <begin position="154"/>
        <end position="224"/>
    </location>
</feature>
<evidence type="ECO:0000313" key="4">
    <source>
        <dbReference type="EMBL" id="PWK31925.1"/>
    </source>
</evidence>
<feature type="region of interest" description="Disordered" evidence="2">
    <location>
        <begin position="232"/>
        <end position="297"/>
    </location>
</feature>
<evidence type="ECO:0000313" key="5">
    <source>
        <dbReference type="Proteomes" id="UP000245754"/>
    </source>
</evidence>
<dbReference type="EMBL" id="QGGT01000008">
    <property type="protein sequence ID" value="PWK31925.1"/>
    <property type="molecule type" value="Genomic_DNA"/>
</dbReference>